<feature type="domain" description="WYL" evidence="1">
    <location>
        <begin position="119"/>
        <end position="187"/>
    </location>
</feature>
<dbReference type="OrthoDB" id="43316at2"/>
<reference evidence="3 4" key="1">
    <citation type="submission" date="2019-03" db="EMBL/GenBank/DDBJ databases">
        <title>Genomic Encyclopedia of Archaeal and Bacterial Type Strains, Phase II (KMG-II): from individual species to whole genera.</title>
        <authorList>
            <person name="Goeker M."/>
        </authorList>
    </citation>
    <scope>NUCLEOTIDE SEQUENCE [LARGE SCALE GENOMIC DNA]</scope>
    <source>
        <strain evidence="3 4">RL-C</strain>
    </source>
</reference>
<dbReference type="EMBL" id="SLWB01000025">
    <property type="protein sequence ID" value="TCN61628.1"/>
    <property type="molecule type" value="Genomic_DNA"/>
</dbReference>
<sequence>MAREDSIGRIYLIVKRLRSNYASFEEIRDYLGSVACYESSDYHISLRTFQRDCKLISKVYKIEIEYDPHVKGYRIISDNDSVLNQRMLEAYDIFNALNLAEQLSNHIHFEDRRPQGTENLYGILHAITNAKLIKFGYQKFWDDSPTNRCVEPYALKEFKNRWYILAKDRGDNRIKSFALDRLTDFEVANEEFSYPSNFNINQHYQSCFGIISPDGHQPEEVILSFDAHQGKYIKTLPLHHSQEVLVDNEEELVIKLQIYITFDFKMEILSYGDNVRVVKPQSFIDDIKQTYRNALKQYKTES</sequence>
<dbReference type="InterPro" id="IPR057727">
    <property type="entry name" value="WCX_dom"/>
</dbReference>
<dbReference type="Pfam" id="PF25583">
    <property type="entry name" value="WCX"/>
    <property type="match status" value="1"/>
</dbReference>
<keyword evidence="3" id="KW-0238">DNA-binding</keyword>
<dbReference type="GO" id="GO:0003677">
    <property type="term" value="F:DNA binding"/>
    <property type="evidence" value="ECO:0007669"/>
    <property type="project" value="UniProtKB-KW"/>
</dbReference>
<dbReference type="PROSITE" id="PS52050">
    <property type="entry name" value="WYL"/>
    <property type="match status" value="1"/>
</dbReference>
<feature type="domain" description="WCX" evidence="2">
    <location>
        <begin position="218"/>
        <end position="295"/>
    </location>
</feature>
<dbReference type="AlphaFoldDB" id="A0A4R2E1H1"/>
<name>A0A4R2E1H1_9BACT</name>
<comment type="caution">
    <text evidence="3">The sequence shown here is derived from an EMBL/GenBank/DDBJ whole genome shotgun (WGS) entry which is preliminary data.</text>
</comment>
<protein>
    <submittedName>
        <fullName evidence="3">Putative DNA-binding transcriptional regulator YafY</fullName>
    </submittedName>
</protein>
<evidence type="ECO:0000313" key="3">
    <source>
        <dbReference type="EMBL" id="TCN61628.1"/>
    </source>
</evidence>
<proteinExistence type="predicted"/>
<dbReference type="PANTHER" id="PTHR34580:SF9">
    <property type="entry name" value="SLL5097 PROTEIN"/>
    <property type="match status" value="1"/>
</dbReference>
<evidence type="ECO:0000259" key="2">
    <source>
        <dbReference type="Pfam" id="PF25583"/>
    </source>
</evidence>
<dbReference type="InterPro" id="IPR026881">
    <property type="entry name" value="WYL_dom"/>
</dbReference>
<dbReference type="Proteomes" id="UP000294830">
    <property type="component" value="Unassembled WGS sequence"/>
</dbReference>
<evidence type="ECO:0000313" key="4">
    <source>
        <dbReference type="Proteomes" id="UP000294830"/>
    </source>
</evidence>
<evidence type="ECO:0000259" key="1">
    <source>
        <dbReference type="Pfam" id="PF13280"/>
    </source>
</evidence>
<dbReference type="RefSeq" id="WP_131840617.1">
    <property type="nucleotide sequence ID" value="NZ_SLWB01000025.1"/>
</dbReference>
<keyword evidence="4" id="KW-1185">Reference proteome</keyword>
<gene>
    <name evidence="3" type="ORF">CLV25_12511</name>
</gene>
<dbReference type="Pfam" id="PF13280">
    <property type="entry name" value="WYL"/>
    <property type="match status" value="1"/>
</dbReference>
<dbReference type="InterPro" id="IPR051534">
    <property type="entry name" value="CBASS_pafABC_assoc_protein"/>
</dbReference>
<organism evidence="3 4">
    <name type="scientific">Acetobacteroides hydrogenigenes</name>
    <dbReference type="NCBI Taxonomy" id="979970"/>
    <lineage>
        <taxon>Bacteria</taxon>
        <taxon>Pseudomonadati</taxon>
        <taxon>Bacteroidota</taxon>
        <taxon>Bacteroidia</taxon>
        <taxon>Bacteroidales</taxon>
        <taxon>Rikenellaceae</taxon>
        <taxon>Acetobacteroides</taxon>
    </lineage>
</organism>
<accession>A0A4R2E1H1</accession>
<dbReference type="PANTHER" id="PTHR34580">
    <property type="match status" value="1"/>
</dbReference>